<dbReference type="Pfam" id="PF00027">
    <property type="entry name" value="cNMP_binding"/>
    <property type="match status" value="1"/>
</dbReference>
<evidence type="ECO:0000256" key="1">
    <source>
        <dbReference type="ARBA" id="ARBA00005753"/>
    </source>
</evidence>
<dbReference type="WBParaSite" id="maker-uti_cns_0009831-snap-gene-0.2-mRNA-1">
    <property type="protein sequence ID" value="maker-uti_cns_0009831-snap-gene-0.2-mRNA-1"/>
    <property type="gene ID" value="maker-uti_cns_0009831-snap-gene-0.2"/>
</dbReference>
<feature type="region of interest" description="Disordered" evidence="7">
    <location>
        <begin position="50"/>
        <end position="113"/>
    </location>
</feature>
<dbReference type="GO" id="GO:0034236">
    <property type="term" value="F:protein kinase A catalytic subunit binding"/>
    <property type="evidence" value="ECO:0007669"/>
    <property type="project" value="TreeGrafter"/>
</dbReference>
<evidence type="ECO:0000256" key="4">
    <source>
        <dbReference type="ARBA" id="ARBA00022737"/>
    </source>
</evidence>
<comment type="similarity">
    <text evidence="1">Belongs to the cAMP-dependent kinase regulatory chain family.</text>
</comment>
<dbReference type="PANTHER" id="PTHR11635:SF152">
    <property type="entry name" value="CAMP-DEPENDENT PROTEIN KINASE TYPE I REGULATORY SUBUNIT-RELATED"/>
    <property type="match status" value="1"/>
</dbReference>
<dbReference type="InterPro" id="IPR012198">
    <property type="entry name" value="cAMP_dep_PK_reg_su"/>
</dbReference>
<dbReference type="PANTHER" id="PTHR11635">
    <property type="entry name" value="CAMP-DEPENDENT PROTEIN KINASE REGULATORY CHAIN"/>
    <property type="match status" value="1"/>
</dbReference>
<protein>
    <submittedName>
        <fullName evidence="10">cAMP-dependent protein kinase type II regulatory subunit</fullName>
    </submittedName>
</protein>
<keyword evidence="3" id="KW-0116">cAMP-binding</keyword>
<dbReference type="SMART" id="SM00394">
    <property type="entry name" value="RIIa"/>
    <property type="match status" value="1"/>
</dbReference>
<dbReference type="GO" id="GO:0004862">
    <property type="term" value="F:cAMP-dependent protein kinase inhibitor activity"/>
    <property type="evidence" value="ECO:0007669"/>
    <property type="project" value="TreeGrafter"/>
</dbReference>
<dbReference type="InterPro" id="IPR003117">
    <property type="entry name" value="cAMP_dep_PK_reg_su_I/II_a/b"/>
</dbReference>
<evidence type="ECO:0000256" key="5">
    <source>
        <dbReference type="ARBA" id="ARBA00022741"/>
    </source>
</evidence>
<dbReference type="AlphaFoldDB" id="A0A1I8I544"/>
<keyword evidence="2" id="KW-0597">Phosphoprotein</keyword>
<dbReference type="Gene3D" id="1.20.890.10">
    <property type="entry name" value="cAMP-dependent protein kinase regulatory subunit, dimerization-anchoring domain"/>
    <property type="match status" value="1"/>
</dbReference>
<feature type="domain" description="Cyclic nucleotide-binding" evidence="8">
    <location>
        <begin position="126"/>
        <end position="166"/>
    </location>
</feature>
<keyword evidence="4" id="KW-0677">Repeat</keyword>
<dbReference type="CDD" id="cd00038">
    <property type="entry name" value="CAP_ED"/>
    <property type="match status" value="2"/>
</dbReference>
<dbReference type="Gene3D" id="2.60.120.10">
    <property type="entry name" value="Jelly Rolls"/>
    <property type="match status" value="2"/>
</dbReference>
<accession>A0A1I8I544</accession>
<dbReference type="GO" id="GO:0005829">
    <property type="term" value="C:cytosol"/>
    <property type="evidence" value="ECO:0007669"/>
    <property type="project" value="TreeGrafter"/>
</dbReference>
<dbReference type="PROSITE" id="PS00888">
    <property type="entry name" value="CNMP_BINDING_1"/>
    <property type="match status" value="1"/>
</dbReference>
<dbReference type="InterPro" id="IPR050503">
    <property type="entry name" value="cAMP-dep_PK_reg_su-like"/>
</dbReference>
<evidence type="ECO:0000256" key="7">
    <source>
        <dbReference type="SAM" id="MobiDB-lite"/>
    </source>
</evidence>
<dbReference type="Proteomes" id="UP000095280">
    <property type="component" value="Unplaced"/>
</dbReference>
<dbReference type="InterPro" id="IPR014710">
    <property type="entry name" value="RmlC-like_jellyroll"/>
</dbReference>
<dbReference type="InterPro" id="IPR018488">
    <property type="entry name" value="cNMP-bd_CS"/>
</dbReference>
<feature type="domain" description="Cyclic nucleotide-binding" evidence="8">
    <location>
        <begin position="185"/>
        <end position="225"/>
    </location>
</feature>
<organism evidence="9 10">
    <name type="scientific">Macrostomum lignano</name>
    <dbReference type="NCBI Taxonomy" id="282301"/>
    <lineage>
        <taxon>Eukaryota</taxon>
        <taxon>Metazoa</taxon>
        <taxon>Spiralia</taxon>
        <taxon>Lophotrochozoa</taxon>
        <taxon>Platyhelminthes</taxon>
        <taxon>Rhabditophora</taxon>
        <taxon>Macrostomorpha</taxon>
        <taxon>Macrostomida</taxon>
        <taxon>Macrostomidae</taxon>
        <taxon>Macrostomum</taxon>
    </lineage>
</organism>
<evidence type="ECO:0000256" key="3">
    <source>
        <dbReference type="ARBA" id="ARBA00022566"/>
    </source>
</evidence>
<keyword evidence="9" id="KW-1185">Reference proteome</keyword>
<keyword evidence="5" id="KW-0547">Nucleotide-binding</keyword>
<dbReference type="SMART" id="SM00100">
    <property type="entry name" value="cNMP"/>
    <property type="match status" value="2"/>
</dbReference>
<dbReference type="SUPFAM" id="SSF51206">
    <property type="entry name" value="cAMP-binding domain-like"/>
    <property type="match status" value="2"/>
</dbReference>
<feature type="compositionally biased region" description="Acidic residues" evidence="7">
    <location>
        <begin position="62"/>
        <end position="72"/>
    </location>
</feature>
<dbReference type="SUPFAM" id="SSF47391">
    <property type="entry name" value="Dimerization-anchoring domain of cAMP-dependent PK regulatory subunit"/>
    <property type="match status" value="1"/>
</dbReference>
<dbReference type="PIRSF" id="PIRSF000548">
    <property type="entry name" value="PK_regulatory"/>
    <property type="match status" value="1"/>
</dbReference>
<dbReference type="GO" id="GO:0030552">
    <property type="term" value="F:cAMP binding"/>
    <property type="evidence" value="ECO:0007669"/>
    <property type="project" value="UniProtKB-KW"/>
</dbReference>
<name>A0A1I8I544_9PLAT</name>
<evidence type="ECO:0000313" key="10">
    <source>
        <dbReference type="WBParaSite" id="maker-uti_cns_0009831-snap-gene-0.2-mRNA-1"/>
    </source>
</evidence>
<evidence type="ECO:0000259" key="8">
    <source>
        <dbReference type="PROSITE" id="PS50042"/>
    </source>
</evidence>
<sequence>MSGKKVVQIPPGFKDLLQDFTVAVLKETPEDVVEFAIEYFTRLRMEKISQSQEGAEAAAEAAEADSDIDDEPMQAPPPRRGPRRVAVAGESFDPEKEDDDDTPVVNHPKTEEQRQRLNEAVKHILLFRCLDEDQMRDVINAMFERRCQPGEKVITQGEDGDNFYVIDTITKAPLASSPDVQRSAAATIQCASSGSIWAMDRDTFRRLVLKKAFQKRVMYENLIDSVPLLKELAPYERMNIADALKSRVYEDGDCIIVQGDVGNEMYFIEDGEVRITRKTQDGSGDGAVQTAEGRLLRRAGPADQAAPSRQCLRLRRKCKPCWTSARSSGCSPCLDIMRRSIDNYQQQLTSLFGSMEAVPDLRA</sequence>
<evidence type="ECO:0000256" key="2">
    <source>
        <dbReference type="ARBA" id="ARBA00022553"/>
    </source>
</evidence>
<dbReference type="PROSITE" id="PS50042">
    <property type="entry name" value="CNMP_BINDING_3"/>
    <property type="match status" value="3"/>
</dbReference>
<dbReference type="InterPro" id="IPR000595">
    <property type="entry name" value="cNMP-bd_dom"/>
</dbReference>
<dbReference type="GO" id="GO:0005952">
    <property type="term" value="C:cAMP-dependent protein kinase complex"/>
    <property type="evidence" value="ECO:0007669"/>
    <property type="project" value="InterPro"/>
</dbReference>
<proteinExistence type="inferred from homology"/>
<dbReference type="InterPro" id="IPR018490">
    <property type="entry name" value="cNMP-bd_dom_sf"/>
</dbReference>
<reference evidence="10" key="1">
    <citation type="submission" date="2016-11" db="UniProtKB">
        <authorList>
            <consortium name="WormBaseParasite"/>
        </authorList>
    </citation>
    <scope>IDENTIFICATION</scope>
</reference>
<dbReference type="Pfam" id="PF02197">
    <property type="entry name" value="RIIa"/>
    <property type="match status" value="1"/>
</dbReference>
<feature type="domain" description="Cyclic nucleotide-binding" evidence="8">
    <location>
        <begin position="228"/>
        <end position="282"/>
    </location>
</feature>
<evidence type="ECO:0000256" key="6">
    <source>
        <dbReference type="ARBA" id="ARBA00023149"/>
    </source>
</evidence>
<dbReference type="FunFam" id="1.20.890.10:FF:000002">
    <property type="entry name" value="cAMP-dependent protein kinase type II-alpha regulatory subunit"/>
    <property type="match status" value="1"/>
</dbReference>
<evidence type="ECO:0000313" key="9">
    <source>
        <dbReference type="Proteomes" id="UP000095280"/>
    </source>
</evidence>
<dbReference type="CDD" id="cd12099">
    <property type="entry name" value="DD_RII_PKA"/>
    <property type="match status" value="1"/>
</dbReference>
<keyword evidence="6" id="KW-0114">cAMP</keyword>